<organism evidence="2 3">
    <name type="scientific">Aromia moschata</name>
    <dbReference type="NCBI Taxonomy" id="1265417"/>
    <lineage>
        <taxon>Eukaryota</taxon>
        <taxon>Metazoa</taxon>
        <taxon>Ecdysozoa</taxon>
        <taxon>Arthropoda</taxon>
        <taxon>Hexapoda</taxon>
        <taxon>Insecta</taxon>
        <taxon>Pterygota</taxon>
        <taxon>Neoptera</taxon>
        <taxon>Endopterygota</taxon>
        <taxon>Coleoptera</taxon>
        <taxon>Polyphaga</taxon>
        <taxon>Cucujiformia</taxon>
        <taxon>Chrysomeloidea</taxon>
        <taxon>Cerambycidae</taxon>
        <taxon>Cerambycinae</taxon>
        <taxon>Callichromatini</taxon>
        <taxon>Aromia</taxon>
    </lineage>
</organism>
<feature type="compositionally biased region" description="Basic residues" evidence="1">
    <location>
        <begin position="45"/>
        <end position="57"/>
    </location>
</feature>
<dbReference type="AlphaFoldDB" id="A0AAV8ZFV7"/>
<sequence>MEQQMDTLKVYKHFQHARLQTEDDFWISSEDLRTEGSSDEDTQHKSRTHKTRTKKSKRTEALNESKDVFSIVPKFSNLAALADKEASCSSAALPVQMESCLRDKDPDLTSCRLPSTASKLSPDCYLDNAPSTSGISLGSSDAGMDALNLESRWRPKRGSLKYPILVEGTSVEV</sequence>
<dbReference type="EMBL" id="JAPWTK010000001">
    <property type="protein sequence ID" value="KAJ8963188.1"/>
    <property type="molecule type" value="Genomic_DNA"/>
</dbReference>
<accession>A0AAV8ZFV7</accession>
<feature type="compositionally biased region" description="Basic and acidic residues" evidence="1">
    <location>
        <begin position="32"/>
        <end position="44"/>
    </location>
</feature>
<evidence type="ECO:0000256" key="1">
    <source>
        <dbReference type="SAM" id="MobiDB-lite"/>
    </source>
</evidence>
<keyword evidence="3" id="KW-1185">Reference proteome</keyword>
<name>A0AAV8ZFV7_9CUCU</name>
<evidence type="ECO:0000313" key="2">
    <source>
        <dbReference type="EMBL" id="KAJ8963188.1"/>
    </source>
</evidence>
<comment type="caution">
    <text evidence="2">The sequence shown here is derived from an EMBL/GenBank/DDBJ whole genome shotgun (WGS) entry which is preliminary data.</text>
</comment>
<proteinExistence type="predicted"/>
<protein>
    <submittedName>
        <fullName evidence="2">Uncharacterized protein</fullName>
    </submittedName>
</protein>
<feature type="region of interest" description="Disordered" evidence="1">
    <location>
        <begin position="32"/>
        <end position="62"/>
    </location>
</feature>
<dbReference type="Proteomes" id="UP001162162">
    <property type="component" value="Unassembled WGS sequence"/>
</dbReference>
<evidence type="ECO:0000313" key="3">
    <source>
        <dbReference type="Proteomes" id="UP001162162"/>
    </source>
</evidence>
<gene>
    <name evidence="2" type="ORF">NQ318_018654</name>
</gene>
<reference evidence="2" key="1">
    <citation type="journal article" date="2023" name="Insect Mol. Biol.">
        <title>Genome sequencing provides insights into the evolution of gene families encoding plant cell wall-degrading enzymes in longhorned beetles.</title>
        <authorList>
            <person name="Shin N.R."/>
            <person name="Okamura Y."/>
            <person name="Kirsch R."/>
            <person name="Pauchet Y."/>
        </authorList>
    </citation>
    <scope>NUCLEOTIDE SEQUENCE</scope>
    <source>
        <strain evidence="2">AMC_N1</strain>
    </source>
</reference>